<dbReference type="RefSeq" id="WP_150874644.1">
    <property type="nucleotide sequence ID" value="NZ_VTWS01000001.1"/>
</dbReference>
<comment type="caution">
    <text evidence="3">The sequence shown here is derived from an EMBL/GenBank/DDBJ whole genome shotgun (WGS) entry which is preliminary data.</text>
</comment>
<feature type="chain" id="PRO_5025027808" evidence="1">
    <location>
        <begin position="28"/>
        <end position="424"/>
    </location>
</feature>
<evidence type="ECO:0000259" key="2">
    <source>
        <dbReference type="Pfam" id="PF04230"/>
    </source>
</evidence>
<keyword evidence="3" id="KW-0808">Transferase</keyword>
<evidence type="ECO:0000313" key="3">
    <source>
        <dbReference type="EMBL" id="KAA9356489.1"/>
    </source>
</evidence>
<name>A0A5N1JPE4_9BACT</name>
<protein>
    <submittedName>
        <fullName evidence="3">Polysaccharide pyruvyl transferase family protein</fullName>
    </submittedName>
</protein>
<dbReference type="GO" id="GO:0016740">
    <property type="term" value="F:transferase activity"/>
    <property type="evidence" value="ECO:0007669"/>
    <property type="project" value="UniProtKB-KW"/>
</dbReference>
<dbReference type="InterPro" id="IPR006311">
    <property type="entry name" value="TAT_signal"/>
</dbReference>
<dbReference type="PROSITE" id="PS51318">
    <property type="entry name" value="TAT"/>
    <property type="match status" value="1"/>
</dbReference>
<evidence type="ECO:0000256" key="1">
    <source>
        <dbReference type="SAM" id="SignalP"/>
    </source>
</evidence>
<dbReference type="EMBL" id="VTWS01000001">
    <property type="protein sequence ID" value="KAA9356489.1"/>
    <property type="molecule type" value="Genomic_DNA"/>
</dbReference>
<feature type="signal peptide" evidence="1">
    <location>
        <begin position="1"/>
        <end position="27"/>
    </location>
</feature>
<sequence length="424" mass="47189">MQNRRSFLQQTPALIGLLMSIPSLANAAGAAKKTILLRSAWQTVNIGDIGHTPGILTLLERYLPDVTIQLWPSDIGNGVEELLQKRFPKVIILKGPEKISAAFNDCDFLLHSSGSSLVARKDVDRWHRETGKPFGIYGISLHGVFPTPLASNATSAAEVELISKAQFIFFRDSASLKFAKEKGITCPIMEYGPDAAFAVDLRDDASAEAFLKAHQLETGKFMCVIPRLRYTPYWKIPAKKAAFDEFKHTRNEEMKEHDHAVLREAISAVVRQTPMKILICPEDETQVAIGKEMLYDPLPADVKAKVVWRDRYWLTGEAISTYMRSAGLFGLEMHSPIMCVGNGVPAIVCRFDEQTSKGIMWRDIGLGDWLFDMDKPEEVARIVPTVLAMAKDPKTAKAKAAKARSFVEKRQRETMAIVGKTLAV</sequence>
<proteinExistence type="predicted"/>
<dbReference type="Pfam" id="PF04230">
    <property type="entry name" value="PS_pyruv_trans"/>
    <property type="match status" value="1"/>
</dbReference>
<reference evidence="3 4" key="1">
    <citation type="submission" date="2019-09" db="EMBL/GenBank/DDBJ databases">
        <title>Genome Sequence of Larkinella sp MA1.</title>
        <authorList>
            <person name="Srinivasan S."/>
        </authorList>
    </citation>
    <scope>NUCLEOTIDE SEQUENCE [LARGE SCALE GENOMIC DNA]</scope>
    <source>
        <strain evidence="3 4">MA1</strain>
    </source>
</reference>
<feature type="domain" description="Polysaccharide pyruvyl transferase" evidence="2">
    <location>
        <begin position="45"/>
        <end position="349"/>
    </location>
</feature>
<gene>
    <name evidence="3" type="ORF">F0P93_01680</name>
</gene>
<dbReference type="InterPro" id="IPR007345">
    <property type="entry name" value="Polysacch_pyruvyl_Trfase"/>
</dbReference>
<keyword evidence="1" id="KW-0732">Signal</keyword>
<dbReference type="AlphaFoldDB" id="A0A5N1JPE4"/>
<accession>A0A5N1JPE4</accession>
<dbReference type="Proteomes" id="UP000326344">
    <property type="component" value="Unassembled WGS sequence"/>
</dbReference>
<organism evidence="3 4">
    <name type="scientific">Larkinella humicola</name>
    <dbReference type="NCBI Taxonomy" id="2607654"/>
    <lineage>
        <taxon>Bacteria</taxon>
        <taxon>Pseudomonadati</taxon>
        <taxon>Bacteroidota</taxon>
        <taxon>Cytophagia</taxon>
        <taxon>Cytophagales</taxon>
        <taxon>Spirosomataceae</taxon>
        <taxon>Larkinella</taxon>
    </lineage>
</organism>
<evidence type="ECO:0000313" key="4">
    <source>
        <dbReference type="Proteomes" id="UP000326344"/>
    </source>
</evidence>
<keyword evidence="4" id="KW-1185">Reference proteome</keyword>